<dbReference type="OMA" id="AKFPGQH"/>
<protein>
    <submittedName>
        <fullName evidence="2">Uncharacterized protein</fullName>
    </submittedName>
</protein>
<dbReference type="KEGG" id="gtr:GLOTRDRAFT_116058"/>
<gene>
    <name evidence="2" type="ORF">GLOTRDRAFT_116058</name>
</gene>
<dbReference type="Proteomes" id="UP000030669">
    <property type="component" value="Unassembled WGS sequence"/>
</dbReference>
<proteinExistence type="predicted"/>
<keyword evidence="3" id="KW-1185">Reference proteome</keyword>
<dbReference type="RefSeq" id="XP_007865916.1">
    <property type="nucleotide sequence ID" value="XM_007867725.1"/>
</dbReference>
<feature type="region of interest" description="Disordered" evidence="1">
    <location>
        <begin position="1"/>
        <end position="76"/>
    </location>
</feature>
<name>S7RS85_GLOTA</name>
<organism evidence="2 3">
    <name type="scientific">Gloeophyllum trabeum (strain ATCC 11539 / FP-39264 / Madison 617)</name>
    <name type="common">Brown rot fungus</name>
    <dbReference type="NCBI Taxonomy" id="670483"/>
    <lineage>
        <taxon>Eukaryota</taxon>
        <taxon>Fungi</taxon>
        <taxon>Dikarya</taxon>
        <taxon>Basidiomycota</taxon>
        <taxon>Agaricomycotina</taxon>
        <taxon>Agaricomycetes</taxon>
        <taxon>Gloeophyllales</taxon>
        <taxon>Gloeophyllaceae</taxon>
        <taxon>Gloeophyllum</taxon>
    </lineage>
</organism>
<dbReference type="HOGENOM" id="CLU_2654730_0_0_1"/>
<dbReference type="AlphaFoldDB" id="S7RS85"/>
<evidence type="ECO:0000313" key="3">
    <source>
        <dbReference type="Proteomes" id="UP000030669"/>
    </source>
</evidence>
<evidence type="ECO:0000313" key="2">
    <source>
        <dbReference type="EMBL" id="EPQ55894.1"/>
    </source>
</evidence>
<reference evidence="2 3" key="1">
    <citation type="journal article" date="2012" name="Science">
        <title>The Paleozoic origin of enzymatic lignin decomposition reconstructed from 31 fungal genomes.</title>
        <authorList>
            <person name="Floudas D."/>
            <person name="Binder M."/>
            <person name="Riley R."/>
            <person name="Barry K."/>
            <person name="Blanchette R.A."/>
            <person name="Henrissat B."/>
            <person name="Martinez A.T."/>
            <person name="Otillar R."/>
            <person name="Spatafora J.W."/>
            <person name="Yadav J.S."/>
            <person name="Aerts A."/>
            <person name="Benoit I."/>
            <person name="Boyd A."/>
            <person name="Carlson A."/>
            <person name="Copeland A."/>
            <person name="Coutinho P.M."/>
            <person name="de Vries R.P."/>
            <person name="Ferreira P."/>
            <person name="Findley K."/>
            <person name="Foster B."/>
            <person name="Gaskell J."/>
            <person name="Glotzer D."/>
            <person name="Gorecki P."/>
            <person name="Heitman J."/>
            <person name="Hesse C."/>
            <person name="Hori C."/>
            <person name="Igarashi K."/>
            <person name="Jurgens J.A."/>
            <person name="Kallen N."/>
            <person name="Kersten P."/>
            <person name="Kohler A."/>
            <person name="Kuees U."/>
            <person name="Kumar T.K.A."/>
            <person name="Kuo A."/>
            <person name="LaButti K."/>
            <person name="Larrondo L.F."/>
            <person name="Lindquist E."/>
            <person name="Ling A."/>
            <person name="Lombard V."/>
            <person name="Lucas S."/>
            <person name="Lundell T."/>
            <person name="Martin R."/>
            <person name="McLaughlin D.J."/>
            <person name="Morgenstern I."/>
            <person name="Morin E."/>
            <person name="Murat C."/>
            <person name="Nagy L.G."/>
            <person name="Nolan M."/>
            <person name="Ohm R.A."/>
            <person name="Patyshakuliyeva A."/>
            <person name="Rokas A."/>
            <person name="Ruiz-Duenas F.J."/>
            <person name="Sabat G."/>
            <person name="Salamov A."/>
            <person name="Samejima M."/>
            <person name="Schmutz J."/>
            <person name="Slot J.C."/>
            <person name="St John F."/>
            <person name="Stenlid J."/>
            <person name="Sun H."/>
            <person name="Sun S."/>
            <person name="Syed K."/>
            <person name="Tsang A."/>
            <person name="Wiebenga A."/>
            <person name="Young D."/>
            <person name="Pisabarro A."/>
            <person name="Eastwood D.C."/>
            <person name="Martin F."/>
            <person name="Cullen D."/>
            <person name="Grigoriev I.V."/>
            <person name="Hibbett D.S."/>
        </authorList>
    </citation>
    <scope>NUCLEOTIDE SEQUENCE [LARGE SCALE GENOMIC DNA]</scope>
    <source>
        <strain evidence="2 3">ATCC 11539</strain>
    </source>
</reference>
<sequence length="76" mass="8082">MSLSEADAKFPGQIPPTKTEGPDPSRENPAGVYPKVDPTPAPPDTEPGTGARHESKEDYRREPAADSAETGGMFKD</sequence>
<evidence type="ECO:0000256" key="1">
    <source>
        <dbReference type="SAM" id="MobiDB-lite"/>
    </source>
</evidence>
<feature type="compositionally biased region" description="Basic and acidic residues" evidence="1">
    <location>
        <begin position="51"/>
        <end position="64"/>
    </location>
</feature>
<accession>S7RS85</accession>
<dbReference type="GeneID" id="19300131"/>
<dbReference type="EMBL" id="KB469301">
    <property type="protein sequence ID" value="EPQ55894.1"/>
    <property type="molecule type" value="Genomic_DNA"/>
</dbReference>
<dbReference type="OrthoDB" id="2560792at2759"/>